<sequence length="706" mass="75961">MADDARGDGGANDGASDARAAPEARPRRARGSGTGTRNTHASGGRFSARERRARAPGGGDARESAWWKTLDDEACDPITLEPLRGMAYAPFEMEGAEGGGDGGDGARDARRGHMFDGAVLAEYVTRSRCFENPLTREALDQRQCRALDAYLAKWKLKRFGVEKAFNAAAKEKREAELNAERRSEEQRLNMQRERDELRTTLAQTMFTSLRERASAERGGGGGGADGRRRRDEHSLGGNRASSTVPRSTSISDALAELQSDGRFALVDDDVSMLRDVSLADGRGADARGPRPQDHGSLASWGGWSRPSHIENRGNDFPELPGARSRGGGSGNWVPPVAVPDASRGDSFPTLDAGSSRATPSWGTFAPRASAAERFKAIPRSTAATIFAKKTLTSTVAKKDEPSTHAASAAPVDEATARRNKLAEAFGVTKPDERPSMFADSSASAFTRAQLVLARKHPDLVKRLEATLEDIVTGKSKRRVSMEPMNREMRELCHVVAELYGITSASFGADPKRHIDFFAGGNKGGVLPSLRLSDAILVDLDSAPTKGTLASKTRPEEATEYFDGYTKHFSKGEYEELAMSFTDITVGVAGVKASLREFSGNYVLQEIDDDHVVAHFWKHGTLLQASGKLGGGMRGKFRVKILEKRCKGKEPEVATPAEPSKAELKKPATGGSTSARLFRASTARSSSTTPPVDGQAAIDEALNMFGF</sequence>
<dbReference type="AlphaFoldDB" id="A4RX76"/>
<evidence type="ECO:0000256" key="1">
    <source>
        <dbReference type="SAM" id="MobiDB-lite"/>
    </source>
</evidence>
<keyword evidence="4" id="KW-1185">Reference proteome</keyword>
<dbReference type="GeneID" id="5001812"/>
<evidence type="ECO:0000313" key="4">
    <source>
        <dbReference type="Proteomes" id="UP000001568"/>
    </source>
</evidence>
<dbReference type="InterPro" id="IPR036867">
    <property type="entry name" value="R3H_dom_sf"/>
</dbReference>
<dbReference type="CDD" id="cd02325">
    <property type="entry name" value="R3H"/>
    <property type="match status" value="1"/>
</dbReference>
<feature type="compositionally biased region" description="Low complexity" evidence="1">
    <location>
        <begin position="671"/>
        <end position="688"/>
    </location>
</feature>
<dbReference type="Pfam" id="PF01424">
    <property type="entry name" value="R3H"/>
    <property type="match status" value="1"/>
</dbReference>
<organism evidence="3 4">
    <name type="scientific">Ostreococcus lucimarinus (strain CCE9901)</name>
    <dbReference type="NCBI Taxonomy" id="436017"/>
    <lineage>
        <taxon>Eukaryota</taxon>
        <taxon>Viridiplantae</taxon>
        <taxon>Chlorophyta</taxon>
        <taxon>Mamiellophyceae</taxon>
        <taxon>Mamiellales</taxon>
        <taxon>Bathycoccaceae</taxon>
        <taxon>Ostreococcus</taxon>
    </lineage>
</organism>
<dbReference type="Proteomes" id="UP000001568">
    <property type="component" value="Chromosome 5"/>
</dbReference>
<feature type="compositionally biased region" description="Basic and acidic residues" evidence="1">
    <location>
        <begin position="282"/>
        <end position="293"/>
    </location>
</feature>
<dbReference type="HOGENOM" id="CLU_390997_0_0_1"/>
<accession>A4RX76</accession>
<feature type="region of interest" description="Disordered" evidence="1">
    <location>
        <begin position="171"/>
        <end position="194"/>
    </location>
</feature>
<protein>
    <recommendedName>
        <fullName evidence="2">R3H domain-containing protein</fullName>
    </recommendedName>
</protein>
<reference evidence="3 4" key="1">
    <citation type="journal article" date="2007" name="Proc. Natl. Acad. Sci. U.S.A.">
        <title>The tiny eukaryote Ostreococcus provides genomic insights into the paradox of plankton speciation.</title>
        <authorList>
            <person name="Palenik B."/>
            <person name="Grimwood J."/>
            <person name="Aerts A."/>
            <person name="Rouze P."/>
            <person name="Salamov A."/>
            <person name="Putnam N."/>
            <person name="Dupont C."/>
            <person name="Jorgensen R."/>
            <person name="Derelle E."/>
            <person name="Rombauts S."/>
            <person name="Zhou K."/>
            <person name="Otillar R."/>
            <person name="Merchant S.S."/>
            <person name="Podell S."/>
            <person name="Gaasterland T."/>
            <person name="Napoli C."/>
            <person name="Gendler K."/>
            <person name="Manuell A."/>
            <person name="Tai V."/>
            <person name="Vallon O."/>
            <person name="Piganeau G."/>
            <person name="Jancek S."/>
            <person name="Heijde M."/>
            <person name="Jabbari K."/>
            <person name="Bowler C."/>
            <person name="Lohr M."/>
            <person name="Robbens S."/>
            <person name="Werner G."/>
            <person name="Dubchak I."/>
            <person name="Pazour G.J."/>
            <person name="Ren Q."/>
            <person name="Paulsen I."/>
            <person name="Delwiche C."/>
            <person name="Schmutz J."/>
            <person name="Rokhsar D."/>
            <person name="Van de Peer Y."/>
            <person name="Moreau H."/>
            <person name="Grigoriev I.V."/>
        </authorList>
    </citation>
    <scope>NUCLEOTIDE SEQUENCE [LARGE SCALE GENOMIC DNA]</scope>
    <source>
        <strain evidence="3 4">CCE9901</strain>
    </source>
</reference>
<evidence type="ECO:0000259" key="2">
    <source>
        <dbReference type="PROSITE" id="PS51061"/>
    </source>
</evidence>
<dbReference type="GO" id="GO:0003676">
    <property type="term" value="F:nucleic acid binding"/>
    <property type="evidence" value="ECO:0007669"/>
    <property type="project" value="UniProtKB-UniRule"/>
</dbReference>
<dbReference type="STRING" id="436017.A4RX76"/>
<dbReference type="RefSeq" id="XP_001417949.1">
    <property type="nucleotide sequence ID" value="XM_001417912.1"/>
</dbReference>
<dbReference type="InterPro" id="IPR001374">
    <property type="entry name" value="R3H_dom"/>
</dbReference>
<dbReference type="OrthoDB" id="497551at2759"/>
<dbReference type="eggNOG" id="ENOG502SFZV">
    <property type="taxonomic scope" value="Eukaryota"/>
</dbReference>
<dbReference type="Gramene" id="ABO96242">
    <property type="protein sequence ID" value="ABO96242"/>
    <property type="gene ID" value="OSTLU_92723"/>
</dbReference>
<dbReference type="SMART" id="SM00393">
    <property type="entry name" value="R3H"/>
    <property type="match status" value="1"/>
</dbReference>
<feature type="compositionally biased region" description="Polar residues" evidence="1">
    <location>
        <begin position="239"/>
        <end position="248"/>
    </location>
</feature>
<feature type="region of interest" description="Disordered" evidence="1">
    <location>
        <begin position="649"/>
        <end position="694"/>
    </location>
</feature>
<dbReference type="EMBL" id="CP000585">
    <property type="protein sequence ID" value="ABO96242.1"/>
    <property type="molecule type" value="Genomic_DNA"/>
</dbReference>
<feature type="region of interest" description="Disordered" evidence="1">
    <location>
        <begin position="281"/>
        <end position="363"/>
    </location>
</feature>
<proteinExistence type="predicted"/>
<feature type="domain" description="R3H" evidence="2">
    <location>
        <begin position="457"/>
        <end position="520"/>
    </location>
</feature>
<feature type="compositionally biased region" description="Basic and acidic residues" evidence="1">
    <location>
        <begin position="225"/>
        <end position="234"/>
    </location>
</feature>
<dbReference type="KEGG" id="olu:OSTLU_92723"/>
<feature type="region of interest" description="Disordered" evidence="1">
    <location>
        <begin position="1"/>
        <end position="65"/>
    </location>
</feature>
<name>A4RX76_OSTLU</name>
<gene>
    <name evidence="3" type="ORF">OSTLU_92723</name>
</gene>
<dbReference type="Gene3D" id="3.30.1370.50">
    <property type="entry name" value="R3H-like domain"/>
    <property type="match status" value="1"/>
</dbReference>
<dbReference type="PROSITE" id="PS51061">
    <property type="entry name" value="R3H"/>
    <property type="match status" value="1"/>
</dbReference>
<dbReference type="SUPFAM" id="SSF82708">
    <property type="entry name" value="R3H domain"/>
    <property type="match status" value="1"/>
</dbReference>
<feature type="region of interest" description="Disordered" evidence="1">
    <location>
        <begin position="207"/>
        <end position="248"/>
    </location>
</feature>
<evidence type="ECO:0000313" key="3">
    <source>
        <dbReference type="EMBL" id="ABO96242.1"/>
    </source>
</evidence>
<dbReference type="OMA" id="SHIENRG"/>